<sequence length="144" mass="15559">MKKALGLVGLSAVFVLISMYTQNSNPTASQVSAVLSLVILIIGSFYLNRDERGGKIVPWAGLVLPLLLFLNYGNPLYLLAGLFLGIGFLWRSELSVIPLVLAGFLLGWLALQEDAYLVRTIGAFILAASIITGVASLYFALKLR</sequence>
<feature type="transmembrane region" description="Helical" evidence="1">
    <location>
        <begin position="94"/>
        <end position="111"/>
    </location>
</feature>
<organism evidence="2 3">
    <name type="scientific">Thermococcus onnurineus (strain NA1)</name>
    <dbReference type="NCBI Taxonomy" id="523850"/>
    <lineage>
        <taxon>Archaea</taxon>
        <taxon>Methanobacteriati</taxon>
        <taxon>Methanobacteriota</taxon>
        <taxon>Thermococci</taxon>
        <taxon>Thermococcales</taxon>
        <taxon>Thermococcaceae</taxon>
        <taxon>Thermococcus</taxon>
    </lineage>
</organism>
<keyword evidence="1" id="KW-1133">Transmembrane helix</keyword>
<dbReference type="GeneID" id="7016754"/>
<feature type="transmembrane region" description="Helical" evidence="1">
    <location>
        <begin position="29"/>
        <end position="47"/>
    </location>
</feature>
<dbReference type="EMBL" id="CP000855">
    <property type="protein sequence ID" value="ACJ15944.1"/>
    <property type="molecule type" value="Genomic_DNA"/>
</dbReference>
<keyword evidence="1" id="KW-0812">Transmembrane</keyword>
<proteinExistence type="predicted"/>
<dbReference type="KEGG" id="ton:TON_0459"/>
<dbReference type="PATRIC" id="fig|523850.10.peg.461"/>
<keyword evidence="3" id="KW-1185">Reference proteome</keyword>
<evidence type="ECO:0000313" key="3">
    <source>
        <dbReference type="Proteomes" id="UP000002727"/>
    </source>
</evidence>
<name>B6YU02_THEON</name>
<dbReference type="STRING" id="523850.TON_0459"/>
<evidence type="ECO:0000313" key="2">
    <source>
        <dbReference type="EMBL" id="ACJ15944.1"/>
    </source>
</evidence>
<dbReference type="Proteomes" id="UP000002727">
    <property type="component" value="Chromosome"/>
</dbReference>
<feature type="transmembrane region" description="Helical" evidence="1">
    <location>
        <begin position="123"/>
        <end position="141"/>
    </location>
</feature>
<reference evidence="2 3" key="1">
    <citation type="journal article" date="2008" name="J. Bacteriol.">
        <title>The complete genome sequence of Thermococcus onnurineus NA1 reveals a mixed heterotrophic and carboxydotrophic metabolism.</title>
        <authorList>
            <person name="Lee H.S."/>
            <person name="Kang S.G."/>
            <person name="Bae S.S."/>
            <person name="Lim J.K."/>
            <person name="Cho Y."/>
            <person name="Kim Y.J."/>
            <person name="Jeon J.H."/>
            <person name="Cha S.S."/>
            <person name="Kwon K.K."/>
            <person name="Kim H.T."/>
            <person name="Park C.J."/>
            <person name="Lee H.W."/>
            <person name="Kim S.I."/>
            <person name="Chun J."/>
            <person name="Colwell R.R."/>
            <person name="Kim S.J."/>
            <person name="Lee J.H."/>
        </authorList>
    </citation>
    <scope>NUCLEOTIDE SEQUENCE [LARGE SCALE GENOMIC DNA]</scope>
    <source>
        <strain evidence="2 3">NA1</strain>
    </source>
</reference>
<dbReference type="RefSeq" id="WP_012571416.1">
    <property type="nucleotide sequence ID" value="NC_011529.1"/>
</dbReference>
<dbReference type="OrthoDB" id="102064at2157"/>
<protein>
    <submittedName>
        <fullName evidence="2">Permease</fullName>
    </submittedName>
</protein>
<evidence type="ECO:0000256" key="1">
    <source>
        <dbReference type="SAM" id="Phobius"/>
    </source>
</evidence>
<accession>B6YU02</accession>
<gene>
    <name evidence="2" type="ordered locus">TON_0459</name>
</gene>
<dbReference type="AlphaFoldDB" id="B6YU02"/>
<feature type="transmembrane region" description="Helical" evidence="1">
    <location>
        <begin position="59"/>
        <end position="88"/>
    </location>
</feature>
<dbReference type="HOGENOM" id="CLU_1792223_0_0_2"/>
<keyword evidence="1" id="KW-0472">Membrane</keyword>